<dbReference type="EMBL" id="CZPT02000533">
    <property type="protein sequence ID" value="SCU66408.1"/>
    <property type="molecule type" value="Genomic_DNA"/>
</dbReference>
<feature type="compositionally biased region" description="Basic and acidic residues" evidence="1">
    <location>
        <begin position="54"/>
        <end position="73"/>
    </location>
</feature>
<feature type="region of interest" description="Disordered" evidence="1">
    <location>
        <begin position="38"/>
        <end position="73"/>
    </location>
</feature>
<accession>A0A1G4I3V1</accession>
<name>A0A1G4I3V1_TRYEQ</name>
<proteinExistence type="predicted"/>
<keyword evidence="3" id="KW-1185">Reference proteome</keyword>
<dbReference type="RefSeq" id="XP_067077862.1">
    <property type="nucleotide sequence ID" value="XM_067221761.1"/>
</dbReference>
<dbReference type="GeneID" id="92378868"/>
<gene>
    <name evidence="2" type="ORF">TEOVI_000492800</name>
</gene>
<evidence type="ECO:0000256" key="1">
    <source>
        <dbReference type="SAM" id="MobiDB-lite"/>
    </source>
</evidence>
<dbReference type="VEuPathDB" id="TriTrypDB:TEOVI_000492800"/>
<sequence>MGPRIYPLQRESPSSPSARAIFERTRRMHAGTLNIFAENNGECDAQPKPQTPQPEHEARNVQRNEESQETREFGWPHLRRVRLPTRHETPQGLHQVPSAAGKVQHIQVVGVTDSYKDPAMMTPRRTGLRCFSRSHSTSMSEIMCHEERGWSPSLPASVAGSAPVSRSSSRCSSRGCRRVADYTPQERFFQAVRDHVQRRRGGATEFYVNLARGLVGSVPRSRAEMTPRPWRLDEGPVIHKLTLGSFREQLQSLTGIEVSLVELAQMVWGKEEFERKVQECPDEEQLASLRVTYREFSTAFGDSPSGDKFATFKI</sequence>
<dbReference type="AlphaFoldDB" id="A0A1G4I3V1"/>
<organism evidence="2 3">
    <name type="scientific">Trypanosoma equiperdum</name>
    <dbReference type="NCBI Taxonomy" id="5694"/>
    <lineage>
        <taxon>Eukaryota</taxon>
        <taxon>Discoba</taxon>
        <taxon>Euglenozoa</taxon>
        <taxon>Kinetoplastea</taxon>
        <taxon>Metakinetoplastina</taxon>
        <taxon>Trypanosomatida</taxon>
        <taxon>Trypanosomatidae</taxon>
        <taxon>Trypanosoma</taxon>
    </lineage>
</organism>
<dbReference type="Proteomes" id="UP000195570">
    <property type="component" value="Unassembled WGS sequence"/>
</dbReference>
<comment type="caution">
    <text evidence="2">The sequence shown here is derived from an EMBL/GenBank/DDBJ whole genome shotgun (WGS) entry which is preliminary data.</text>
</comment>
<protein>
    <submittedName>
        <fullName evidence="2">Uncharacterized protein</fullName>
    </submittedName>
</protein>
<evidence type="ECO:0000313" key="3">
    <source>
        <dbReference type="Proteomes" id="UP000195570"/>
    </source>
</evidence>
<reference evidence="2" key="1">
    <citation type="submission" date="2016-09" db="EMBL/GenBank/DDBJ databases">
        <authorList>
            <person name="Hebert L."/>
            <person name="Moumen B."/>
        </authorList>
    </citation>
    <scope>NUCLEOTIDE SEQUENCE [LARGE SCALE GENOMIC DNA]</scope>
    <source>
        <strain evidence="2">OVI</strain>
    </source>
</reference>
<evidence type="ECO:0000313" key="2">
    <source>
        <dbReference type="EMBL" id="SCU66408.1"/>
    </source>
</evidence>